<dbReference type="GO" id="GO:0016020">
    <property type="term" value="C:membrane"/>
    <property type="evidence" value="ECO:0007669"/>
    <property type="project" value="UniProtKB-SubCell"/>
</dbReference>
<dbReference type="SUPFAM" id="SSF53448">
    <property type="entry name" value="Nucleotide-diphospho-sugar transferases"/>
    <property type="match status" value="1"/>
</dbReference>
<protein>
    <submittedName>
        <fullName evidence="4">Glycosyltransferase</fullName>
    </submittedName>
</protein>
<dbReference type="PATRIC" id="fig|576611.7.peg.1814"/>
<dbReference type="Proteomes" id="UP000061135">
    <property type="component" value="Chromosome"/>
</dbReference>
<dbReference type="AlphaFoldDB" id="A0A0E3V1F4"/>
<organism evidence="4 5">
    <name type="scientific">Polynucleobacter duraquae</name>
    <dbReference type="NCBI Taxonomy" id="1835254"/>
    <lineage>
        <taxon>Bacteria</taxon>
        <taxon>Pseudomonadati</taxon>
        <taxon>Pseudomonadota</taxon>
        <taxon>Betaproteobacteria</taxon>
        <taxon>Burkholderiales</taxon>
        <taxon>Burkholderiaceae</taxon>
        <taxon>Polynucleobacter</taxon>
    </lineage>
</organism>
<dbReference type="RefSeq" id="WP_046330783.1">
    <property type="nucleotide sequence ID" value="NZ_CP007501.1"/>
</dbReference>
<dbReference type="Pfam" id="PF13641">
    <property type="entry name" value="Glyco_tranf_2_3"/>
    <property type="match status" value="1"/>
</dbReference>
<evidence type="ECO:0000313" key="5">
    <source>
        <dbReference type="Proteomes" id="UP000061135"/>
    </source>
</evidence>
<dbReference type="Gene3D" id="3.90.550.10">
    <property type="entry name" value="Spore Coat Polysaccharide Biosynthesis Protein SpsA, Chain A"/>
    <property type="match status" value="1"/>
</dbReference>
<keyword evidence="3" id="KW-0808">Transferase</keyword>
<gene>
    <name evidence="4" type="ORF">CL55_00017860</name>
</gene>
<evidence type="ECO:0000256" key="3">
    <source>
        <dbReference type="ARBA" id="ARBA00022679"/>
    </source>
</evidence>
<evidence type="ECO:0000256" key="2">
    <source>
        <dbReference type="ARBA" id="ARBA00022676"/>
    </source>
</evidence>
<dbReference type="EMBL" id="CP007501">
    <property type="protein sequence ID" value="AKD26119.1"/>
    <property type="molecule type" value="Genomic_DNA"/>
</dbReference>
<comment type="similarity">
    <text evidence="1">Belongs to the glycosyltransferase 2 family.</text>
</comment>
<dbReference type="STRING" id="1835254.CL55_00017860"/>
<proteinExistence type="inferred from homology"/>
<dbReference type="InterPro" id="IPR029044">
    <property type="entry name" value="Nucleotide-diphossugar_trans"/>
</dbReference>
<accession>A0A0E3V1F4</accession>
<dbReference type="PANTHER" id="PTHR43179:SF12">
    <property type="entry name" value="GALACTOFURANOSYLTRANSFERASE GLFT2"/>
    <property type="match status" value="1"/>
</dbReference>
<name>A0A0E3V1F4_9BURK</name>
<dbReference type="OrthoDB" id="9771846at2"/>
<dbReference type="HOGENOM" id="CLU_1097769_0_0_4"/>
<evidence type="ECO:0000256" key="1">
    <source>
        <dbReference type="ARBA" id="ARBA00006739"/>
    </source>
</evidence>
<keyword evidence="5" id="KW-1185">Reference proteome</keyword>
<dbReference type="GO" id="GO:0016757">
    <property type="term" value="F:glycosyltransferase activity"/>
    <property type="evidence" value="ECO:0007669"/>
    <property type="project" value="UniProtKB-KW"/>
</dbReference>
<evidence type="ECO:0000313" key="4">
    <source>
        <dbReference type="EMBL" id="AKD26119.1"/>
    </source>
</evidence>
<sequence length="253" mass="28492">MIPIIIPYYKNPEALAGCKLSIESQAYSPVEAYIRDNSDDNILYTRAVNEGLRKYSQMTGIKYILVLNQDAFLQKETINKLVNSMDNNQKCGICCPIQINPSGGEVFWSGSYDAFPVGRHSTEKLATITADFDTYWANGAAMLLRVEMIREIGLLDENMQFICSDADYSFTARARGWRVTVAHDAYVNHVGTSSTESKNDHLNTIKARDALYFSNKWLSGDLYRQLSYEGLRISNTQIRANSITLNKIINGRG</sequence>
<keyword evidence="2" id="KW-0328">Glycosyltransferase</keyword>
<reference evidence="4 5" key="1">
    <citation type="submission" date="2014-03" db="EMBL/GenBank/DDBJ databases">
        <title>Genome of Polynucleobacter strain MWH-MoK4.</title>
        <authorList>
            <person name="Hahn M.W."/>
        </authorList>
    </citation>
    <scope>NUCLEOTIDE SEQUENCE [LARGE SCALE GENOMIC DNA]</scope>
    <source>
        <strain evidence="4 5">MWH-MoK4</strain>
    </source>
</reference>
<dbReference type="PANTHER" id="PTHR43179">
    <property type="entry name" value="RHAMNOSYLTRANSFERASE WBBL"/>
    <property type="match status" value="1"/>
</dbReference>
<dbReference type="KEGG" id="pdq:CL55_00017860"/>